<dbReference type="STRING" id="512763.DC20_16275"/>
<keyword evidence="2" id="KW-1185">Reference proteome</keyword>
<name>A0A0P0C4Y4_9BACT</name>
<dbReference type="InterPro" id="IPR023170">
    <property type="entry name" value="HhH_base_excis_C"/>
</dbReference>
<sequence length="260" mass="30723">MSSYTTAELEALLEDRYQRYNTKDFIPHDPVSIPHLFTQKQDIEIAGFFAAILAWGQRKTIINKCRELLQRMDNAPYQFITQHQDEDLKKLLGFKHRTFNDTDLLYLVYFFRWFYEQHESLEEAFVGYPGAPISSQKARLEFFYSLVFSLPEASHRTRKHISTPAKKSACKRINMYLRWMVRQDKEGVDFGIWKRMSPADLVCPCDVHVQRVARRLGLIQRTQSDWAMAEELTQNLRQFDPTDPVKYDYALFGLGIEEKF</sequence>
<dbReference type="SUPFAM" id="SSF48150">
    <property type="entry name" value="DNA-glycosylase"/>
    <property type="match status" value="1"/>
</dbReference>
<protein>
    <recommendedName>
        <fullName evidence="3">TIGR02757 family protein</fullName>
    </recommendedName>
</protein>
<dbReference type="PATRIC" id="fig|512763.3.peg.3583"/>
<dbReference type="EMBL" id="CP012643">
    <property type="protein sequence ID" value="ALJ00242.1"/>
    <property type="molecule type" value="Genomic_DNA"/>
</dbReference>
<dbReference type="InterPro" id="IPR014127">
    <property type="entry name" value="CHP02757"/>
</dbReference>
<evidence type="ECO:0000313" key="2">
    <source>
        <dbReference type="Proteomes" id="UP000061382"/>
    </source>
</evidence>
<dbReference type="OrthoDB" id="9773332at2"/>
<dbReference type="RefSeq" id="WP_062544796.1">
    <property type="nucleotide sequence ID" value="NZ_CP012643.1"/>
</dbReference>
<evidence type="ECO:0008006" key="3">
    <source>
        <dbReference type="Google" id="ProtNLM"/>
    </source>
</evidence>
<dbReference type="Gene3D" id="1.10.1670.10">
    <property type="entry name" value="Helix-hairpin-Helix base-excision DNA repair enzymes (C-terminal)"/>
    <property type="match status" value="1"/>
</dbReference>
<dbReference type="KEGG" id="rti:DC20_16275"/>
<dbReference type="AlphaFoldDB" id="A0A0P0C4Y4"/>
<gene>
    <name evidence="1" type="ORF">DC20_16275</name>
</gene>
<dbReference type="GO" id="GO:0003824">
    <property type="term" value="F:catalytic activity"/>
    <property type="evidence" value="ECO:0007669"/>
    <property type="project" value="InterPro"/>
</dbReference>
<proteinExistence type="predicted"/>
<accession>A0A0P0C4Y4</accession>
<dbReference type="Pfam" id="PF09674">
    <property type="entry name" value="DUF2400"/>
    <property type="match status" value="1"/>
</dbReference>
<dbReference type="GO" id="GO:0006281">
    <property type="term" value="P:DNA repair"/>
    <property type="evidence" value="ECO:0007669"/>
    <property type="project" value="InterPro"/>
</dbReference>
<dbReference type="InterPro" id="IPR011257">
    <property type="entry name" value="DNA_glycosylase"/>
</dbReference>
<evidence type="ECO:0000313" key="1">
    <source>
        <dbReference type="EMBL" id="ALJ00242.1"/>
    </source>
</evidence>
<dbReference type="Proteomes" id="UP000061382">
    <property type="component" value="Chromosome"/>
</dbReference>
<organism evidence="1 2">
    <name type="scientific">Rufibacter tibetensis</name>
    <dbReference type="NCBI Taxonomy" id="512763"/>
    <lineage>
        <taxon>Bacteria</taxon>
        <taxon>Pseudomonadati</taxon>
        <taxon>Bacteroidota</taxon>
        <taxon>Cytophagia</taxon>
        <taxon>Cytophagales</taxon>
        <taxon>Hymenobacteraceae</taxon>
        <taxon>Rufibacter</taxon>
    </lineage>
</organism>
<dbReference type="NCBIfam" id="TIGR02757">
    <property type="entry name" value="TIGR02757 family protein"/>
    <property type="match status" value="1"/>
</dbReference>
<reference evidence="1 2" key="1">
    <citation type="submission" date="2015-08" db="EMBL/GenBank/DDBJ databases">
        <title>Complete genome sequence of Rufibacter tibetensis strain 1351t, a radiation-resistant bacterium from tibet plateau.</title>
        <authorList>
            <person name="Dai J."/>
        </authorList>
    </citation>
    <scope>NUCLEOTIDE SEQUENCE [LARGE SCALE GENOMIC DNA]</scope>
    <source>
        <strain evidence="1 2">1351</strain>
    </source>
</reference>